<dbReference type="EC" id="3.6.-.-" evidence="2"/>
<protein>
    <submittedName>
        <fullName evidence="2">GTPase</fullName>
        <ecNumber evidence="2">3.6.-.-</ecNumber>
    </submittedName>
</protein>
<dbReference type="KEGG" id="ptan:CRYO30217_03226"/>
<dbReference type="Gene3D" id="3.40.50.300">
    <property type="entry name" value="P-loop containing nucleotide triphosphate hydrolases"/>
    <property type="match status" value="1"/>
</dbReference>
<evidence type="ECO:0000313" key="3">
    <source>
        <dbReference type="Proteomes" id="UP000683507"/>
    </source>
</evidence>
<dbReference type="GO" id="GO:0005525">
    <property type="term" value="F:GTP binding"/>
    <property type="evidence" value="ECO:0007669"/>
    <property type="project" value="InterPro"/>
</dbReference>
<evidence type="ECO:0000313" key="2">
    <source>
        <dbReference type="EMBL" id="CAG5086660.1"/>
    </source>
</evidence>
<dbReference type="InterPro" id="IPR005129">
    <property type="entry name" value="GTPase_ArgK"/>
</dbReference>
<dbReference type="InterPro" id="IPR027417">
    <property type="entry name" value="P-loop_NTPase"/>
</dbReference>
<dbReference type="GO" id="GO:0003924">
    <property type="term" value="F:GTPase activity"/>
    <property type="evidence" value="ECO:0007669"/>
    <property type="project" value="InterPro"/>
</dbReference>
<reference evidence="2" key="1">
    <citation type="submission" date="2021-04" db="EMBL/GenBank/DDBJ databases">
        <authorList>
            <person name="Rodrigo-Torres L."/>
            <person name="Arahal R. D."/>
            <person name="Lucena T."/>
        </authorList>
    </citation>
    <scope>NUCLEOTIDE SEQUENCE</scope>
    <source>
        <strain evidence="2">AS29M-1</strain>
    </source>
</reference>
<sequence length="340" mass="37127">MTKSLNSNFKRQRRNQKSAQELVDGILSGNKADLAQGITMLESSKPEHHRMADEIINGCLPHSGKSIRVGITGVPGVGKSTFIEAFGNHLIEQGHKIAVLAIDPSSQKSGGSILGDKTRMETLVRKEEAFVRPSPSKGSLGGVAKATRESIILCEAAGFDFIIVETVGVGQSEIAVRGMVDFFLLLMLAGAGDELQGIKRGIMEMADALVITKADIEEKTKVKAAMTEYKNAMHLFPPHESDWIPVVSSCSAISGEGIEKINEIIGSYANTTKLNGFFDKNRTRQDLKWMEERVNELILESLKNKNGFQEKSNELATKITQGKISPFRAAEQLLKDLNIT</sequence>
<dbReference type="SUPFAM" id="SSF52540">
    <property type="entry name" value="P-loop containing nucleoside triphosphate hydrolases"/>
    <property type="match status" value="1"/>
</dbReference>
<dbReference type="AlphaFoldDB" id="A0A916JQC9"/>
<dbReference type="Proteomes" id="UP000683507">
    <property type="component" value="Chromosome"/>
</dbReference>
<gene>
    <name evidence="2" type="ORF">CRYO30217_03226</name>
</gene>
<dbReference type="PANTHER" id="PTHR23408:SF3">
    <property type="entry name" value="METHYLMALONIC ACIDURIA TYPE A PROTEIN, MITOCHONDRIAL"/>
    <property type="match status" value="1"/>
</dbReference>
<dbReference type="Gene3D" id="1.20.5.170">
    <property type="match status" value="1"/>
</dbReference>
<proteinExistence type="inferred from homology"/>
<dbReference type="PANTHER" id="PTHR23408">
    <property type="entry name" value="METHYLMALONYL-COA MUTASE"/>
    <property type="match status" value="1"/>
</dbReference>
<dbReference type="EMBL" id="OU015584">
    <property type="protein sequence ID" value="CAG5086660.1"/>
    <property type="molecule type" value="Genomic_DNA"/>
</dbReference>
<organism evidence="2 3">
    <name type="scientific">Parvicella tangerina</name>
    <dbReference type="NCBI Taxonomy" id="2829795"/>
    <lineage>
        <taxon>Bacteria</taxon>
        <taxon>Pseudomonadati</taxon>
        <taxon>Bacteroidota</taxon>
        <taxon>Flavobacteriia</taxon>
        <taxon>Flavobacteriales</taxon>
        <taxon>Parvicellaceae</taxon>
        <taxon>Parvicella</taxon>
    </lineage>
</organism>
<comment type="similarity">
    <text evidence="1">Belongs to the SIMIBI class G3E GTPase family. ArgK/MeaB subfamily.</text>
</comment>
<dbReference type="Pfam" id="PF03308">
    <property type="entry name" value="MeaB"/>
    <property type="match status" value="1"/>
</dbReference>
<dbReference type="GO" id="GO:0005737">
    <property type="term" value="C:cytoplasm"/>
    <property type="evidence" value="ECO:0007669"/>
    <property type="project" value="TreeGrafter"/>
</dbReference>
<dbReference type="NCBIfam" id="NF006958">
    <property type="entry name" value="PRK09435.1"/>
    <property type="match status" value="1"/>
</dbReference>
<dbReference type="Gene3D" id="1.10.287.130">
    <property type="match status" value="1"/>
</dbReference>
<name>A0A916JQC9_9FLAO</name>
<accession>A0A916JQC9</accession>
<keyword evidence="3" id="KW-1185">Reference proteome</keyword>
<dbReference type="RefSeq" id="WP_258543414.1">
    <property type="nucleotide sequence ID" value="NZ_OU015584.1"/>
</dbReference>
<dbReference type="NCBIfam" id="TIGR00750">
    <property type="entry name" value="lao"/>
    <property type="match status" value="1"/>
</dbReference>
<dbReference type="CDD" id="cd03114">
    <property type="entry name" value="MMAA-like"/>
    <property type="match status" value="1"/>
</dbReference>
<keyword evidence="2" id="KW-0378">Hydrolase</keyword>
<evidence type="ECO:0000256" key="1">
    <source>
        <dbReference type="ARBA" id="ARBA00009625"/>
    </source>
</evidence>